<dbReference type="SUPFAM" id="SSF56925">
    <property type="entry name" value="OMPA-like"/>
    <property type="match status" value="1"/>
</dbReference>
<dbReference type="KEGG" id="tad:TRIADDRAFT_62876"/>
<evidence type="ECO:0000313" key="3">
    <source>
        <dbReference type="EMBL" id="EDV18630.1"/>
    </source>
</evidence>
<dbReference type="InterPro" id="IPR036869">
    <property type="entry name" value="J_dom_sf"/>
</dbReference>
<evidence type="ECO:0000259" key="2">
    <source>
        <dbReference type="Pfam" id="PF13505"/>
    </source>
</evidence>
<dbReference type="InParanoid" id="B3SF64"/>
<sequence length="417" mass="48054">MLYYAQNLMLGKIVPYNPNLAEELLIKAANEGHYDSQYFLGKEDFEKQNPIKCKDSLNWLLKAHYNIANPEMEFMQSILNKYNINDIFIHDHESFKKAYKQISLHLHPDKVSNLKSIVTIDEVNDDLNLVKEIYKESYNLSDLPETKNKIHDDVELMIAQMHFNGCKYIKDDVDKLITQDKTSFKISNDNYGFGIGYNFNEYIESELTYNKIKYITLTSNYKLDQSSFDPTKNVASMLLMRAYVQKNKNNIPDSINTDDTYLYHPTKSGEITIRGKKYPIENIFKTSKLNYDKLKDLNLSILNMKLEALIFSLKLKAPTKKRFVPFLILGAGASKMKIAGINEIYNNITNKMEQKPSLLNKTSFAYRVGVGMKFKMSGNSALEVSARYFDYGKYKLSNGDQKKIKGHDFSAGIVLGF</sequence>
<dbReference type="InterPro" id="IPR011250">
    <property type="entry name" value="OMP/PagP_B-barrel"/>
</dbReference>
<evidence type="ECO:0000313" key="4">
    <source>
        <dbReference type="Proteomes" id="UP000009022"/>
    </source>
</evidence>
<dbReference type="EMBL" id="DS985951">
    <property type="protein sequence ID" value="EDV18630.1"/>
    <property type="molecule type" value="Genomic_DNA"/>
</dbReference>
<dbReference type="SUPFAM" id="SSF46565">
    <property type="entry name" value="Chaperone J-domain"/>
    <property type="match status" value="1"/>
</dbReference>
<dbReference type="AlphaFoldDB" id="B3SF64"/>
<dbReference type="InterPro" id="IPR027385">
    <property type="entry name" value="Beta-barrel_OMP"/>
</dbReference>
<organism evidence="3 4">
    <name type="scientific">Trichoplax adhaerens</name>
    <name type="common">Trichoplax reptans</name>
    <dbReference type="NCBI Taxonomy" id="10228"/>
    <lineage>
        <taxon>Eukaryota</taxon>
        <taxon>Metazoa</taxon>
        <taxon>Placozoa</taxon>
        <taxon>Uniplacotomia</taxon>
        <taxon>Trichoplacea</taxon>
        <taxon>Trichoplacidae</taxon>
        <taxon>Trichoplax</taxon>
    </lineage>
</organism>
<dbReference type="Proteomes" id="UP000009022">
    <property type="component" value="Unassembled WGS sequence"/>
</dbReference>
<gene>
    <name evidence="3" type="ORF">TRIADDRAFT_62876</name>
</gene>
<accession>B3SF64</accession>
<name>B3SF64_TRIAD</name>
<keyword evidence="1" id="KW-0732">Signal</keyword>
<dbReference type="Pfam" id="PF13505">
    <property type="entry name" value="OMP_b-brl"/>
    <property type="match status" value="1"/>
</dbReference>
<dbReference type="Gene3D" id="2.40.160.20">
    <property type="match status" value="1"/>
</dbReference>
<protein>
    <recommendedName>
        <fullName evidence="2">Outer membrane protein beta-barrel domain-containing protein</fullName>
    </recommendedName>
</protein>
<evidence type="ECO:0000256" key="1">
    <source>
        <dbReference type="ARBA" id="ARBA00022729"/>
    </source>
</evidence>
<dbReference type="HOGENOM" id="CLU_659432_0_0_1"/>
<proteinExistence type="predicted"/>
<keyword evidence="4" id="KW-1185">Reference proteome</keyword>
<reference evidence="3 4" key="1">
    <citation type="journal article" date="2008" name="Nature">
        <title>The Trichoplax genome and the nature of placozoans.</title>
        <authorList>
            <person name="Srivastava M."/>
            <person name="Begovic E."/>
            <person name="Chapman J."/>
            <person name="Putnam N.H."/>
            <person name="Hellsten U."/>
            <person name="Kawashima T."/>
            <person name="Kuo A."/>
            <person name="Mitros T."/>
            <person name="Salamov A."/>
            <person name="Carpenter M.L."/>
            <person name="Signorovitch A.Y."/>
            <person name="Moreno M.A."/>
            <person name="Kamm K."/>
            <person name="Grimwood J."/>
            <person name="Schmutz J."/>
            <person name="Shapiro H."/>
            <person name="Grigoriev I.V."/>
            <person name="Buss L.W."/>
            <person name="Schierwater B."/>
            <person name="Dellaporta S.L."/>
            <person name="Rokhsar D.S."/>
        </authorList>
    </citation>
    <scope>NUCLEOTIDE SEQUENCE [LARGE SCALE GENOMIC DNA]</scope>
    <source>
        <strain evidence="3 4">Grell-BS-1999</strain>
    </source>
</reference>
<feature type="domain" description="Outer membrane protein beta-barrel" evidence="2">
    <location>
        <begin position="311"/>
        <end position="417"/>
    </location>
</feature>